<dbReference type="EMBL" id="CAKMRJ010005634">
    <property type="protein sequence ID" value="CAH1450027.1"/>
    <property type="molecule type" value="Genomic_DNA"/>
</dbReference>
<sequence>MKATSLILPQHPGSSSSTTTLIDIYLLSVDSHFSTTFFSSMTFAEYPGWRKSINLRIRHRELVNRFFYPFLSFDFVFHVSVQGIFSGVFFGPLKLIDANYSCRKHNSGDDCKLTNFLTFTCDCCNKIMTIILLHSTSWTWA</sequence>
<gene>
    <name evidence="1" type="ORF">LVIROSA_LOCUS35472</name>
</gene>
<dbReference type="AlphaFoldDB" id="A0AAU9PIZ1"/>
<dbReference type="Proteomes" id="UP001157418">
    <property type="component" value="Unassembled WGS sequence"/>
</dbReference>
<organism evidence="1 2">
    <name type="scientific">Lactuca virosa</name>
    <dbReference type="NCBI Taxonomy" id="75947"/>
    <lineage>
        <taxon>Eukaryota</taxon>
        <taxon>Viridiplantae</taxon>
        <taxon>Streptophyta</taxon>
        <taxon>Embryophyta</taxon>
        <taxon>Tracheophyta</taxon>
        <taxon>Spermatophyta</taxon>
        <taxon>Magnoliopsida</taxon>
        <taxon>eudicotyledons</taxon>
        <taxon>Gunneridae</taxon>
        <taxon>Pentapetalae</taxon>
        <taxon>asterids</taxon>
        <taxon>campanulids</taxon>
        <taxon>Asterales</taxon>
        <taxon>Asteraceae</taxon>
        <taxon>Cichorioideae</taxon>
        <taxon>Cichorieae</taxon>
        <taxon>Lactucinae</taxon>
        <taxon>Lactuca</taxon>
    </lineage>
</organism>
<name>A0AAU9PIZ1_9ASTR</name>
<protein>
    <submittedName>
        <fullName evidence="1">Uncharacterized protein</fullName>
    </submittedName>
</protein>
<proteinExistence type="predicted"/>
<evidence type="ECO:0000313" key="2">
    <source>
        <dbReference type="Proteomes" id="UP001157418"/>
    </source>
</evidence>
<reference evidence="1 2" key="1">
    <citation type="submission" date="2022-01" db="EMBL/GenBank/DDBJ databases">
        <authorList>
            <person name="Xiong W."/>
            <person name="Schranz E."/>
        </authorList>
    </citation>
    <scope>NUCLEOTIDE SEQUENCE [LARGE SCALE GENOMIC DNA]</scope>
</reference>
<evidence type="ECO:0000313" key="1">
    <source>
        <dbReference type="EMBL" id="CAH1450027.1"/>
    </source>
</evidence>
<accession>A0AAU9PIZ1</accession>
<keyword evidence="2" id="KW-1185">Reference proteome</keyword>
<comment type="caution">
    <text evidence="1">The sequence shown here is derived from an EMBL/GenBank/DDBJ whole genome shotgun (WGS) entry which is preliminary data.</text>
</comment>